<feature type="compositionally biased region" description="Acidic residues" evidence="1">
    <location>
        <begin position="62"/>
        <end position="71"/>
    </location>
</feature>
<dbReference type="RefSeq" id="WP_307159183.1">
    <property type="nucleotide sequence ID" value="NZ_JAUSWH010000011.1"/>
</dbReference>
<evidence type="ECO:0000256" key="1">
    <source>
        <dbReference type="SAM" id="MobiDB-lite"/>
    </source>
</evidence>
<dbReference type="EMBL" id="JAUSWH010000011">
    <property type="protein sequence ID" value="MDQ0457000.1"/>
    <property type="molecule type" value="Genomic_DNA"/>
</dbReference>
<dbReference type="Gene3D" id="3.30.750.140">
    <property type="match status" value="1"/>
</dbReference>
<protein>
    <recommendedName>
        <fullName evidence="2">Flagellar hook-length control protein-like C-terminal domain-containing protein</fullName>
    </recommendedName>
</protein>
<feature type="domain" description="Flagellar hook-length control protein-like C-terminal" evidence="2">
    <location>
        <begin position="413"/>
        <end position="482"/>
    </location>
</feature>
<feature type="region of interest" description="Disordered" evidence="1">
    <location>
        <begin position="161"/>
        <end position="186"/>
    </location>
</feature>
<comment type="caution">
    <text evidence="3">The sequence shown here is derived from an EMBL/GenBank/DDBJ whole genome shotgun (WGS) entry which is preliminary data.</text>
</comment>
<dbReference type="Pfam" id="PF02120">
    <property type="entry name" value="Flg_hook"/>
    <property type="match status" value="1"/>
</dbReference>
<dbReference type="InterPro" id="IPR038610">
    <property type="entry name" value="FliK-like_C_sf"/>
</dbReference>
<evidence type="ECO:0000259" key="2">
    <source>
        <dbReference type="Pfam" id="PF02120"/>
    </source>
</evidence>
<proteinExistence type="predicted"/>
<feature type="compositionally biased region" description="Polar residues" evidence="1">
    <location>
        <begin position="175"/>
        <end position="186"/>
    </location>
</feature>
<dbReference type="CDD" id="cd17470">
    <property type="entry name" value="T3SS_Flik_C"/>
    <property type="match status" value="1"/>
</dbReference>
<accession>A0ABU0IFG8</accession>
<feature type="region of interest" description="Disordered" evidence="1">
    <location>
        <begin position="16"/>
        <end position="134"/>
    </location>
</feature>
<evidence type="ECO:0000313" key="4">
    <source>
        <dbReference type="Proteomes" id="UP001235269"/>
    </source>
</evidence>
<feature type="compositionally biased region" description="Low complexity" evidence="1">
    <location>
        <begin position="116"/>
        <end position="134"/>
    </location>
</feature>
<dbReference type="Proteomes" id="UP001235269">
    <property type="component" value="Unassembled WGS sequence"/>
</dbReference>
<name>A0ABU0IFG8_9HYPH</name>
<reference evidence="3 4" key="1">
    <citation type="submission" date="2023-07" db="EMBL/GenBank/DDBJ databases">
        <title>Genomic Encyclopedia of Type Strains, Phase IV (KMG-IV): sequencing the most valuable type-strain genomes for metagenomic binning, comparative biology and taxonomic classification.</title>
        <authorList>
            <person name="Goeker M."/>
        </authorList>
    </citation>
    <scope>NUCLEOTIDE SEQUENCE [LARGE SCALE GENOMIC DNA]</scope>
    <source>
        <strain evidence="3 4">DSM 100301</strain>
    </source>
</reference>
<gene>
    <name evidence="3" type="ORF">QO005_003345</name>
</gene>
<dbReference type="InterPro" id="IPR021136">
    <property type="entry name" value="Flagellar_hook_control-like_C"/>
</dbReference>
<feature type="compositionally biased region" description="Basic and acidic residues" evidence="1">
    <location>
        <begin position="77"/>
        <end position="96"/>
    </location>
</feature>
<keyword evidence="4" id="KW-1185">Reference proteome</keyword>
<feature type="compositionally biased region" description="Low complexity" evidence="1">
    <location>
        <begin position="543"/>
        <end position="562"/>
    </location>
</feature>
<evidence type="ECO:0000313" key="3">
    <source>
        <dbReference type="EMBL" id="MDQ0457000.1"/>
    </source>
</evidence>
<feature type="compositionally biased region" description="Low complexity" evidence="1">
    <location>
        <begin position="490"/>
        <end position="527"/>
    </location>
</feature>
<organism evidence="3 4">
    <name type="scientific">Rhizobium paknamense</name>
    <dbReference type="NCBI Taxonomy" id="1206817"/>
    <lineage>
        <taxon>Bacteria</taxon>
        <taxon>Pseudomonadati</taxon>
        <taxon>Pseudomonadota</taxon>
        <taxon>Alphaproteobacteria</taxon>
        <taxon>Hyphomicrobiales</taxon>
        <taxon>Rhizobiaceae</taxon>
        <taxon>Rhizobium/Agrobacterium group</taxon>
        <taxon>Rhizobium</taxon>
    </lineage>
</organism>
<sequence>MGNAISIGSASSLAAATYAASRNPDKTTEDDGFLSALRQSQTASDRTHETDDDDPKSVRAETDDDSGDSDDAQATASDRDVAPTKSDTGKVSRKDDDTTDSNDQNGSASTEDDQADTAASASASDTTGTASGTDSVEVVQKLITRAAIADDLLQKDLASQDGVQTEQPAGAQTVAVPQQTGAEDSTQNIAKTQASQLATLTNAIAAPQVGAEATTATVQQTVTAASGDLAGVGDKDKAAATQDDAATATSANTQDALSLLTELSAPPQALAAQTANSQTVTVQANQTLPNQTLATVSKVAQTTTAGTETDAASTTESASGDSAADALSLVSASKTSTLDAATDSSTTSLSDTTLLDDGSSSINLAVLSSQRLIAPENTSNGARIAAALLGDSHQTSTARTDATHALASETATDRTLNTLKIKMTPESLGTVTATMKLTGGQLSVSLVVETAAAYRQLHEDQSDIVNTLKSQGFSVDQVQISLAPVDRSSDSSQTNNQNQNQNQSSGQQTMQGGSSGQNGSRNAQQQGAAYDWTTGGRLDDVVSGETGSASGSSTGISSDLYL</sequence>
<feature type="region of interest" description="Disordered" evidence="1">
    <location>
        <begin position="485"/>
        <end position="562"/>
    </location>
</feature>
<feature type="compositionally biased region" description="Basic and acidic residues" evidence="1">
    <location>
        <begin position="45"/>
        <end position="61"/>
    </location>
</feature>